<name>A0A0G4GFA6_VITBC</name>
<dbReference type="STRING" id="1169540.A0A0G4GFA6"/>
<feature type="compositionally biased region" description="Basic and acidic residues" evidence="1">
    <location>
        <begin position="33"/>
        <end position="48"/>
    </location>
</feature>
<feature type="compositionally biased region" description="Low complexity" evidence="1">
    <location>
        <begin position="52"/>
        <end position="72"/>
    </location>
</feature>
<dbReference type="EMBL" id="CDMY01000645">
    <property type="protein sequence ID" value="CEM27838.1"/>
    <property type="molecule type" value="Genomic_DNA"/>
</dbReference>
<dbReference type="PROSITE" id="PS50096">
    <property type="entry name" value="IQ"/>
    <property type="match status" value="1"/>
</dbReference>
<dbReference type="PANTHER" id="PTHR21074">
    <property type="entry name" value="IQ AND UBIQUITIN-LIKE DOMAIN-CONTAINING PROTEIN"/>
    <property type="match status" value="1"/>
</dbReference>
<dbReference type="InterPro" id="IPR057887">
    <property type="entry name" value="IQUB_helical"/>
</dbReference>
<dbReference type="PANTHER" id="PTHR21074:SF0">
    <property type="entry name" value="IQ AND UBIQUITIN-LIKE DOMAIN-CONTAINING PROTEIN"/>
    <property type="match status" value="1"/>
</dbReference>
<feature type="region of interest" description="Disordered" evidence="1">
    <location>
        <begin position="1"/>
        <end position="98"/>
    </location>
</feature>
<evidence type="ECO:0000313" key="4">
    <source>
        <dbReference type="Proteomes" id="UP000041254"/>
    </source>
</evidence>
<dbReference type="Proteomes" id="UP000041254">
    <property type="component" value="Unassembled WGS sequence"/>
</dbReference>
<dbReference type="InterPro" id="IPR037695">
    <property type="entry name" value="IQUB"/>
</dbReference>
<feature type="compositionally biased region" description="Acidic residues" evidence="1">
    <location>
        <begin position="1"/>
        <end position="13"/>
    </location>
</feature>
<proteinExistence type="predicted"/>
<reference evidence="3 4" key="1">
    <citation type="submission" date="2014-11" db="EMBL/GenBank/DDBJ databases">
        <authorList>
            <person name="Zhu J."/>
            <person name="Qi W."/>
            <person name="Song R."/>
        </authorList>
    </citation>
    <scope>NUCLEOTIDE SEQUENCE [LARGE SCALE GENOMIC DNA]</scope>
</reference>
<feature type="domain" description="IQ motif and ubiquitin-like" evidence="2">
    <location>
        <begin position="433"/>
        <end position="568"/>
    </location>
</feature>
<gene>
    <name evidence="3" type="ORF">Vbra_9921</name>
</gene>
<keyword evidence="4" id="KW-1185">Reference proteome</keyword>
<dbReference type="OrthoDB" id="10265862at2759"/>
<dbReference type="InParanoid" id="A0A0G4GFA6"/>
<dbReference type="Pfam" id="PF25805">
    <property type="entry name" value="IQUB"/>
    <property type="match status" value="1"/>
</dbReference>
<accession>A0A0G4GFA6</accession>
<dbReference type="VEuPathDB" id="CryptoDB:Vbra_9921"/>
<feature type="compositionally biased region" description="Basic and acidic residues" evidence="1">
    <location>
        <begin position="14"/>
        <end position="25"/>
    </location>
</feature>
<protein>
    <recommendedName>
        <fullName evidence="2">IQ motif and ubiquitin-like domain-containing protein</fullName>
    </recommendedName>
</protein>
<evidence type="ECO:0000256" key="1">
    <source>
        <dbReference type="SAM" id="MobiDB-lite"/>
    </source>
</evidence>
<dbReference type="AlphaFoldDB" id="A0A0G4GFA6"/>
<evidence type="ECO:0000313" key="3">
    <source>
        <dbReference type="EMBL" id="CEM27838.1"/>
    </source>
</evidence>
<sequence>MEEEETPGEETEEAKDPEVKPRQSTEEVPPAGDDDKQGEPQEPPEVKGEGQPAVTEGEPPAEAEASAVQEGAEAVEGESEMPPAEEGVGPPEGEEPAGAEGNVAIDFIILPEGYGQTKYYPVERTLIEIRGELEAELSLPEGTLFLMNMSGAVAADGLLDLSRSLGGYQLKAGDRVGIELRLNFYEEQPLPEYVMPDVLELQCQDSQGAVKLVRVHIEKASEAKPFIGGYRQKQTRVEYHDAFTQTPIDKKPQTIVKYHRETQTYEYRSCSIQPKREAGTQVRTVSVYVSTEHDKVLHPKAYFTAEELFERQCQKVLLLQRLARGMLARKRVRGMRKQRDDLIQFESEEAERLQREADLRHKREIGKRMHPRTYEDFETLYSELEAWRINETNRIKKSTFDQATKQEALRELLAKETKLLQTIDRLKIQAHDANRDAKVRRLLEAMANPKVWAQSDGEATIVHTPFSTRAKELMDLYNGLRLPLLTVDERLDVLLHVKWTVKEFDCNLTREIVDLIDREADMLNRGRRDSSLKGLRQRLANLFLQFARTPEFNPEAQRFTKVPGMNTTTKV</sequence>
<evidence type="ECO:0000259" key="2">
    <source>
        <dbReference type="Pfam" id="PF25805"/>
    </source>
</evidence>
<feature type="compositionally biased region" description="Low complexity" evidence="1">
    <location>
        <begin position="80"/>
        <end position="91"/>
    </location>
</feature>
<organism evidence="3 4">
    <name type="scientific">Vitrella brassicaformis (strain CCMP3155)</name>
    <dbReference type="NCBI Taxonomy" id="1169540"/>
    <lineage>
        <taxon>Eukaryota</taxon>
        <taxon>Sar</taxon>
        <taxon>Alveolata</taxon>
        <taxon>Colpodellida</taxon>
        <taxon>Vitrellaceae</taxon>
        <taxon>Vitrella</taxon>
    </lineage>
</organism>